<dbReference type="InterPro" id="IPR005184">
    <property type="entry name" value="DUF306_Meta_HslJ"/>
</dbReference>
<dbReference type="PANTHER" id="PTHR35535:SF2">
    <property type="entry name" value="DUF306 DOMAIN-CONTAINING PROTEIN"/>
    <property type="match status" value="1"/>
</dbReference>
<evidence type="ECO:0000313" key="2">
    <source>
        <dbReference type="EMBL" id="MCZ0862827.1"/>
    </source>
</evidence>
<dbReference type="InterPro" id="IPR038670">
    <property type="entry name" value="HslJ-like_sf"/>
</dbReference>
<sequence length="471" mass="48818">MKRTGILILALLCIGAVILSAGCVNTGSQPNPAGTTWVLAGFSTGSDAASLPATTISLTFGESGSASGNGGVNGYSVSYTADPGAGTLTFGQIAATLMAGPTQFMAYEDRYFASLANVTGYKLTDGSLVLLDKDGHTLLTFTPPLKNTAWSLVSYTAPAASAAAQPLALITLSFDENGTIFGTGGINQFTGTWKLDGTKLTIADIASTKAAGAPVLMAQEDDYFALLPGVSGFNFGMGTLSLTDGSGKPVLIFKNMLADTTWELISVNGIVPPQASKTVTLRFDTTGTFTGQAPVNTYGGTWRTTGVDTLTVSNVISTLMASADDRVSAYETQYYRILNNASDYHIADGTLTLTDHNSNTMLFAVNVADQLKGTSWTLAGYSSITLVIGDDGTFSGQAPVNVYTANAVFSQNQGLSVSDISTTKMTGPADRIKKETSYLTSLGEVTGYNLVDGQLVLTGPGGAALLTYDQA</sequence>
<gene>
    <name evidence="2" type="ORF">O0S09_06105</name>
</gene>
<dbReference type="EMBL" id="JAPTGC010000007">
    <property type="protein sequence ID" value="MCZ0862827.1"/>
    <property type="molecule type" value="Genomic_DNA"/>
</dbReference>
<feature type="domain" description="DUF306" evidence="1">
    <location>
        <begin position="381"/>
        <end position="468"/>
    </location>
</feature>
<dbReference type="PROSITE" id="PS51257">
    <property type="entry name" value="PROKAR_LIPOPROTEIN"/>
    <property type="match status" value="1"/>
</dbReference>
<dbReference type="RefSeq" id="WP_268923086.1">
    <property type="nucleotide sequence ID" value="NZ_JAPTGC010000007.1"/>
</dbReference>
<feature type="domain" description="DUF306" evidence="1">
    <location>
        <begin position="33"/>
        <end position="141"/>
    </location>
</feature>
<feature type="domain" description="DUF306" evidence="1">
    <location>
        <begin position="256"/>
        <end position="362"/>
    </location>
</feature>
<dbReference type="Proteomes" id="UP001141336">
    <property type="component" value="Unassembled WGS sequence"/>
</dbReference>
<proteinExistence type="predicted"/>
<dbReference type="Pfam" id="PF03724">
    <property type="entry name" value="META"/>
    <property type="match status" value="4"/>
</dbReference>
<comment type="caution">
    <text evidence="2">The sequence shown here is derived from an EMBL/GenBank/DDBJ whole genome shotgun (WGS) entry which is preliminary data.</text>
</comment>
<name>A0ABT4INK5_9EURY</name>
<protein>
    <submittedName>
        <fullName evidence="2">META domain-containing protein</fullName>
    </submittedName>
</protein>
<dbReference type="PANTHER" id="PTHR35535">
    <property type="entry name" value="HEAT SHOCK PROTEIN HSLJ"/>
    <property type="match status" value="1"/>
</dbReference>
<keyword evidence="3" id="KW-1185">Reference proteome</keyword>
<dbReference type="Gene3D" id="2.40.128.270">
    <property type="match status" value="4"/>
</dbReference>
<evidence type="ECO:0000259" key="1">
    <source>
        <dbReference type="Pfam" id="PF03724"/>
    </source>
</evidence>
<reference evidence="2" key="1">
    <citation type="submission" date="2022-12" db="EMBL/GenBank/DDBJ databases">
        <title>Isolation and characterisation of novel Methanocorpusculum spp. from native Australian herbivores indicates the genus is ancestrally host-associated.</title>
        <authorList>
            <person name="Volmer J.G."/>
            <person name="Soo R.M."/>
            <person name="Evans P.N."/>
            <person name="Hoedt E.C."/>
            <person name="Astorga Alsina A.L."/>
            <person name="Woodcroft B.J."/>
            <person name="Tyson G.W."/>
            <person name="Hugenholtz P."/>
            <person name="Morrison M."/>
        </authorList>
    </citation>
    <scope>NUCLEOTIDE SEQUENCE</scope>
    <source>
        <strain evidence="2">CW153</strain>
    </source>
</reference>
<organism evidence="2 3">
    <name type="scientific">Methanocorpusculum vombati</name>
    <dbReference type="NCBI Taxonomy" id="3002864"/>
    <lineage>
        <taxon>Archaea</taxon>
        <taxon>Methanobacteriati</taxon>
        <taxon>Methanobacteriota</taxon>
        <taxon>Stenosarchaea group</taxon>
        <taxon>Methanomicrobia</taxon>
        <taxon>Methanomicrobiales</taxon>
        <taxon>Methanocorpusculaceae</taxon>
        <taxon>Methanocorpusculum</taxon>
    </lineage>
</organism>
<evidence type="ECO:0000313" key="3">
    <source>
        <dbReference type="Proteomes" id="UP001141336"/>
    </source>
</evidence>
<dbReference type="InterPro" id="IPR053147">
    <property type="entry name" value="Hsp_HslJ-like"/>
</dbReference>
<feature type="domain" description="DUF306" evidence="1">
    <location>
        <begin position="144"/>
        <end position="254"/>
    </location>
</feature>
<accession>A0ABT4INK5</accession>